<dbReference type="AlphaFoldDB" id="A0A158KYI8"/>
<evidence type="ECO:0000313" key="2">
    <source>
        <dbReference type="Proteomes" id="UP000054925"/>
    </source>
</evidence>
<sequence length="209" mass="24204">MATEQTIRIFQVVEAFASRFIAAVRNKTIGLQQTGRTDEFVGVPPEARARGRAARAQNALVKTIQLVAFFRRLQALLLRRRRVVDQVRLDRMILIKKLREVANQIAHHRQPRQRTQHDLLRQVVHVLQTREPVLAVDVHRVRPAHAFAARAPERQRLVDRLQLQQRVEQHAFVRVDFDLVALHARCRVLVRIVAVNFKCSLCHVDSLDP</sequence>
<proteinExistence type="predicted"/>
<evidence type="ECO:0000313" key="1">
    <source>
        <dbReference type="EMBL" id="SAL86177.1"/>
    </source>
</evidence>
<organism evidence="1 2">
    <name type="scientific">Caballeronia terrestris</name>
    <dbReference type="NCBI Taxonomy" id="1226301"/>
    <lineage>
        <taxon>Bacteria</taxon>
        <taxon>Pseudomonadati</taxon>
        <taxon>Pseudomonadota</taxon>
        <taxon>Betaproteobacteria</taxon>
        <taxon>Burkholderiales</taxon>
        <taxon>Burkholderiaceae</taxon>
        <taxon>Caballeronia</taxon>
    </lineage>
</organism>
<protein>
    <submittedName>
        <fullName evidence="1">Uncharacterized protein</fullName>
    </submittedName>
</protein>
<name>A0A158KYI8_9BURK</name>
<dbReference type="Proteomes" id="UP000054925">
    <property type="component" value="Unassembled WGS sequence"/>
</dbReference>
<reference evidence="1" key="1">
    <citation type="submission" date="2016-01" db="EMBL/GenBank/DDBJ databases">
        <authorList>
            <person name="Peeters C."/>
        </authorList>
    </citation>
    <scope>NUCLEOTIDE SEQUENCE [LARGE SCALE GENOMIC DNA]</scope>
    <source>
        <strain evidence="1">LMG 22937</strain>
    </source>
</reference>
<keyword evidence="2" id="KW-1185">Reference proteome</keyword>
<dbReference type="EMBL" id="FCOL02000221">
    <property type="protein sequence ID" value="SAL86177.1"/>
    <property type="molecule type" value="Genomic_DNA"/>
</dbReference>
<accession>A0A158KYI8</accession>
<gene>
    <name evidence="1" type="ORF">AWB67_07134</name>
</gene>
<comment type="caution">
    <text evidence="1">The sequence shown here is derived from an EMBL/GenBank/DDBJ whole genome shotgun (WGS) entry which is preliminary data.</text>
</comment>